<evidence type="ECO:0000256" key="1">
    <source>
        <dbReference type="ARBA" id="ARBA00022962"/>
    </source>
</evidence>
<organism evidence="3 4">
    <name type="scientific">Natronosporangium hydrolyticum</name>
    <dbReference type="NCBI Taxonomy" id="2811111"/>
    <lineage>
        <taxon>Bacteria</taxon>
        <taxon>Bacillati</taxon>
        <taxon>Actinomycetota</taxon>
        <taxon>Actinomycetes</taxon>
        <taxon>Micromonosporales</taxon>
        <taxon>Micromonosporaceae</taxon>
        <taxon>Natronosporangium</taxon>
    </lineage>
</organism>
<dbReference type="InterPro" id="IPR029062">
    <property type="entry name" value="Class_I_gatase-like"/>
</dbReference>
<dbReference type="InterPro" id="IPR050472">
    <property type="entry name" value="Anth_synth/Amidotransfase"/>
</dbReference>
<dbReference type="RefSeq" id="WP_239676915.1">
    <property type="nucleotide sequence ID" value="NZ_CP070499.1"/>
</dbReference>
<evidence type="ECO:0000313" key="4">
    <source>
        <dbReference type="Proteomes" id="UP000662857"/>
    </source>
</evidence>
<feature type="domain" description="Glutamine amidotransferase" evidence="2">
    <location>
        <begin position="4"/>
        <end position="188"/>
    </location>
</feature>
<dbReference type="EMBL" id="CP070499">
    <property type="protein sequence ID" value="QSB14758.1"/>
    <property type="molecule type" value="Genomic_DNA"/>
</dbReference>
<dbReference type="NCBIfam" id="NF005849">
    <property type="entry name" value="PRK07765.1"/>
    <property type="match status" value="1"/>
</dbReference>
<name>A0A895YLJ9_9ACTN</name>
<gene>
    <name evidence="3" type="ORF">JQS43_25485</name>
</gene>
<dbReference type="InterPro" id="IPR006221">
    <property type="entry name" value="TrpG/PapA_dom"/>
</dbReference>
<dbReference type="PANTHER" id="PTHR43418:SF4">
    <property type="entry name" value="MULTIFUNCTIONAL TRYPTOPHAN BIOSYNTHESIS PROTEIN"/>
    <property type="match status" value="1"/>
</dbReference>
<dbReference type="Gene3D" id="3.40.50.880">
    <property type="match status" value="1"/>
</dbReference>
<dbReference type="CDD" id="cd01743">
    <property type="entry name" value="GATase1_Anthranilate_Synthase"/>
    <property type="match status" value="1"/>
</dbReference>
<dbReference type="PRINTS" id="PR00099">
    <property type="entry name" value="CPSGATASE"/>
</dbReference>
<dbReference type="PRINTS" id="PR00097">
    <property type="entry name" value="ANTSNTHASEII"/>
</dbReference>
<evidence type="ECO:0000313" key="3">
    <source>
        <dbReference type="EMBL" id="QSB14758.1"/>
    </source>
</evidence>
<protein>
    <submittedName>
        <fullName evidence="3">Aminodeoxychorismate/anthranilate synthase component II</fullName>
    </submittedName>
</protein>
<dbReference type="PANTHER" id="PTHR43418">
    <property type="entry name" value="MULTIFUNCTIONAL TRYPTOPHAN BIOSYNTHESIS PROTEIN-RELATED"/>
    <property type="match status" value="1"/>
</dbReference>
<dbReference type="GO" id="GO:0004049">
    <property type="term" value="F:anthranilate synthase activity"/>
    <property type="evidence" value="ECO:0007669"/>
    <property type="project" value="TreeGrafter"/>
</dbReference>
<sequence length="217" mass="23065">MRILVVDNYDSFVYNLVQYLEQLGAECLVRRHDEITVSEAAALAGDGLLLSPGPGGPAQAGICLPLVDELAGRVPILGVCLGHQVIGAAYGATIDQAPELLHGQTSLVSHHGEGVFAELPDPFEATRYHSLAIVESTLPPELAVTARSEHGVIMGVRHRRLPIEGVQFHPESVLSQAGHLLLANWLAECGLPAARTLAPALGAELDLRRQTAFAGLR</sequence>
<dbReference type="GO" id="GO:0000162">
    <property type="term" value="P:L-tryptophan biosynthetic process"/>
    <property type="evidence" value="ECO:0007669"/>
    <property type="project" value="TreeGrafter"/>
</dbReference>
<dbReference type="PRINTS" id="PR00096">
    <property type="entry name" value="GATASE"/>
</dbReference>
<dbReference type="InterPro" id="IPR017926">
    <property type="entry name" value="GATASE"/>
</dbReference>
<dbReference type="KEGG" id="nhy:JQS43_25485"/>
<dbReference type="PROSITE" id="PS51273">
    <property type="entry name" value="GATASE_TYPE_1"/>
    <property type="match status" value="1"/>
</dbReference>
<evidence type="ECO:0000259" key="2">
    <source>
        <dbReference type="Pfam" id="PF00117"/>
    </source>
</evidence>
<keyword evidence="4" id="KW-1185">Reference proteome</keyword>
<dbReference type="SUPFAM" id="SSF52317">
    <property type="entry name" value="Class I glutamine amidotransferase-like"/>
    <property type="match status" value="1"/>
</dbReference>
<dbReference type="Proteomes" id="UP000662857">
    <property type="component" value="Chromosome"/>
</dbReference>
<proteinExistence type="predicted"/>
<dbReference type="GO" id="GO:0005829">
    <property type="term" value="C:cytosol"/>
    <property type="evidence" value="ECO:0007669"/>
    <property type="project" value="TreeGrafter"/>
</dbReference>
<dbReference type="NCBIfam" id="TIGR00566">
    <property type="entry name" value="trpG_papA"/>
    <property type="match status" value="1"/>
</dbReference>
<reference evidence="3" key="1">
    <citation type="submission" date="2021-02" db="EMBL/GenBank/DDBJ databases">
        <title>Natrosporangium hydrolyticum gen. nov., sp. nov, a haloalkaliphilic actinobacterium from a soda solonchak soil.</title>
        <authorList>
            <person name="Sorokin D.Y."/>
            <person name="Khijniak T.V."/>
            <person name="Zakharycheva A.P."/>
            <person name="Boueva O.V."/>
            <person name="Ariskina E.V."/>
            <person name="Hahnke R.L."/>
            <person name="Bunk B."/>
            <person name="Sproer C."/>
            <person name="Schumann P."/>
            <person name="Evtushenko L.I."/>
            <person name="Kublanov I.V."/>
        </authorList>
    </citation>
    <scope>NUCLEOTIDE SEQUENCE</scope>
    <source>
        <strain evidence="3">DSM 106523</strain>
    </source>
</reference>
<accession>A0A895YLJ9</accession>
<dbReference type="Pfam" id="PF00117">
    <property type="entry name" value="GATase"/>
    <property type="match status" value="1"/>
</dbReference>
<dbReference type="FunFam" id="3.40.50.880:FF:000003">
    <property type="entry name" value="Anthranilate synthase component II"/>
    <property type="match status" value="1"/>
</dbReference>
<dbReference type="AlphaFoldDB" id="A0A895YLJ9"/>
<keyword evidence="1" id="KW-0315">Glutamine amidotransferase</keyword>